<keyword evidence="3" id="KW-0804">Transcription</keyword>
<evidence type="ECO:0000256" key="4">
    <source>
        <dbReference type="PROSITE-ProRule" id="PRU01091"/>
    </source>
</evidence>
<evidence type="ECO:0000313" key="7">
    <source>
        <dbReference type="Proteomes" id="UP000664357"/>
    </source>
</evidence>
<dbReference type="Gene3D" id="1.10.10.10">
    <property type="entry name" value="Winged helix-like DNA-binding domain superfamily/Winged helix DNA-binding domain"/>
    <property type="match status" value="1"/>
</dbReference>
<evidence type="ECO:0000256" key="3">
    <source>
        <dbReference type="ARBA" id="ARBA00023163"/>
    </source>
</evidence>
<evidence type="ECO:0000313" key="6">
    <source>
        <dbReference type="EMBL" id="MEO1769643.1"/>
    </source>
</evidence>
<dbReference type="InterPro" id="IPR016032">
    <property type="entry name" value="Sig_transdc_resp-reg_C-effctor"/>
</dbReference>
<dbReference type="SUPFAM" id="SSF46894">
    <property type="entry name" value="C-terminal effector domain of the bipartite response regulators"/>
    <property type="match status" value="1"/>
</dbReference>
<dbReference type="Pfam" id="PF00486">
    <property type="entry name" value="Trans_reg_C"/>
    <property type="match status" value="1"/>
</dbReference>
<organism evidence="6 7">
    <name type="scientific">Candidatus Enterococcus ferrettii</name>
    <dbReference type="NCBI Taxonomy" id="2815324"/>
    <lineage>
        <taxon>Bacteria</taxon>
        <taxon>Bacillati</taxon>
        <taxon>Bacillota</taxon>
        <taxon>Bacilli</taxon>
        <taxon>Lactobacillales</taxon>
        <taxon>Enterococcaceae</taxon>
        <taxon>Enterococcus</taxon>
    </lineage>
</organism>
<accession>A0ABV0ELY2</accession>
<keyword evidence="1" id="KW-0805">Transcription regulation</keyword>
<dbReference type="PROSITE" id="PS51755">
    <property type="entry name" value="OMPR_PHOB"/>
    <property type="match status" value="1"/>
</dbReference>
<dbReference type="InterPro" id="IPR001867">
    <property type="entry name" value="OmpR/PhoB-type_DNA-bd"/>
</dbReference>
<gene>
    <name evidence="6" type="ORF">JZO67_001594</name>
</gene>
<evidence type="ECO:0000256" key="1">
    <source>
        <dbReference type="ARBA" id="ARBA00023015"/>
    </source>
</evidence>
<feature type="DNA-binding region" description="OmpR/PhoB-type" evidence="4">
    <location>
        <begin position="123"/>
        <end position="231"/>
    </location>
</feature>
<dbReference type="EMBL" id="JAFREL020000001">
    <property type="protein sequence ID" value="MEO1769643.1"/>
    <property type="molecule type" value="Genomic_DNA"/>
</dbReference>
<evidence type="ECO:0000259" key="5">
    <source>
        <dbReference type="PROSITE" id="PS51755"/>
    </source>
</evidence>
<dbReference type="InterPro" id="IPR036388">
    <property type="entry name" value="WH-like_DNA-bd_sf"/>
</dbReference>
<feature type="domain" description="OmpR/PhoB-type" evidence="5">
    <location>
        <begin position="123"/>
        <end position="231"/>
    </location>
</feature>
<evidence type="ECO:0000256" key="2">
    <source>
        <dbReference type="ARBA" id="ARBA00023125"/>
    </source>
</evidence>
<name>A0ABV0ELY2_9ENTE</name>
<protein>
    <recommendedName>
        <fullName evidence="5">OmpR/PhoB-type domain-containing protein</fullName>
    </recommendedName>
</protein>
<dbReference type="Proteomes" id="UP000664357">
    <property type="component" value="Unassembled WGS sequence"/>
</dbReference>
<proteinExistence type="predicted"/>
<comment type="caution">
    <text evidence="6">The sequence shown here is derived from an EMBL/GenBank/DDBJ whole genome shotgun (WGS) entry which is preliminary data.</text>
</comment>
<sequence length="253" mass="29039">MQHVLILTKNVLSEEPLIQQLHYLNYEVLCSADLIQSLQQGRMSPVISYFHLVIISETVSNSEAEQLLPTLSLYALAVIRVGESLPTSEKAAWQEQGIHHWITKNPTIQELREGLVEAIRLLEDQRVSANQILNFPISEVTTEVTGVLRKVHKSFSKTEKKVFDRLLWAQSHGGVLSRKELCEYLWEDGQTSSNMSQLSCLINKIKVKFEQIGFTHEIITTLWGRGYKLNEEFYQRWLTEEQEAALFSPQSVI</sequence>
<keyword evidence="7" id="KW-1185">Reference proteome</keyword>
<reference evidence="6 7" key="1">
    <citation type="submission" date="2024-02" db="EMBL/GenBank/DDBJ databases">
        <title>The Genome Sequence of Enterococcus sp. DIV0159.</title>
        <authorList>
            <person name="Earl A."/>
            <person name="Manson A."/>
            <person name="Gilmore M."/>
            <person name="Sanders J."/>
            <person name="Shea T."/>
            <person name="Howe W."/>
            <person name="Livny J."/>
            <person name="Cuomo C."/>
            <person name="Neafsey D."/>
            <person name="Birren B."/>
        </authorList>
    </citation>
    <scope>NUCLEOTIDE SEQUENCE [LARGE SCALE GENOMIC DNA]</scope>
    <source>
        <strain evidence="6 7">665A</strain>
    </source>
</reference>
<keyword evidence="2 4" id="KW-0238">DNA-binding</keyword>
<dbReference type="RefSeq" id="WP_207703591.1">
    <property type="nucleotide sequence ID" value="NZ_JAFREL020000001.1"/>
</dbReference>